<dbReference type="EMBL" id="JAKNHJ010000001">
    <property type="protein sequence ID" value="MCG4616972.1"/>
    <property type="molecule type" value="Genomic_DNA"/>
</dbReference>
<sequence length="267" mass="29704">MIPNYRFGSEELPVQAGRYLLVVSPACPYCRRVTIARRLLGLEAAIGVRYATGSGPDGFEFIRDGYSYDPLLMVRSARELYRRQPNFEPDDPQTVPVILDSQRDNQIVATESADMLLDFCTAWKPFTHFEAPDLYPAAERAKLDALDAWLNKQLVSPSWAVSHGEADGQTRRNFSLALERLEEMLRENSFLTGEQPVESDIRAFVVFQVLSSSAPEMLCDFEAISEYLSRLSKLPAWVSPEEAAALDPNYSGSSESEDSAGAVCCSA</sequence>
<feature type="compositionally biased region" description="Low complexity" evidence="1">
    <location>
        <begin position="251"/>
        <end position="267"/>
    </location>
</feature>
<reference evidence="2" key="1">
    <citation type="submission" date="2022-01" db="EMBL/GenBank/DDBJ databases">
        <title>Collection of gut derived symbiotic bacterial strains cultured from healthy donors.</title>
        <authorList>
            <person name="Lin H."/>
            <person name="Kohout C."/>
            <person name="Waligurski E."/>
            <person name="Pamer E.G."/>
        </authorList>
    </citation>
    <scope>NUCLEOTIDE SEQUENCE</scope>
    <source>
        <strain evidence="2">DFI.7.46</strain>
    </source>
</reference>
<dbReference type="InterPro" id="IPR036249">
    <property type="entry name" value="Thioredoxin-like_sf"/>
</dbReference>
<evidence type="ECO:0000256" key="1">
    <source>
        <dbReference type="SAM" id="MobiDB-lite"/>
    </source>
</evidence>
<dbReference type="PANTHER" id="PTHR32419">
    <property type="entry name" value="GLUTATHIONYL-HYDROQUINONE REDUCTASE"/>
    <property type="match status" value="1"/>
</dbReference>
<protein>
    <submittedName>
        <fullName evidence="2">Glutathione S-transferase</fullName>
    </submittedName>
</protein>
<name>A0AAJ1EUF7_9ACTO</name>
<dbReference type="GO" id="GO:0004364">
    <property type="term" value="F:glutathione transferase activity"/>
    <property type="evidence" value="ECO:0007669"/>
    <property type="project" value="InterPro"/>
</dbReference>
<dbReference type="AlphaFoldDB" id="A0AAJ1EUF7"/>
<gene>
    <name evidence="2" type="ORF">L0M99_00480</name>
</gene>
<dbReference type="PANTHER" id="PTHR32419:SF6">
    <property type="entry name" value="GLUTATHIONE S-TRANSFERASE OMEGA-LIKE 1-RELATED"/>
    <property type="match status" value="1"/>
</dbReference>
<organism evidence="2 3">
    <name type="scientific">Varibaculum cambriense</name>
    <dbReference type="NCBI Taxonomy" id="184870"/>
    <lineage>
        <taxon>Bacteria</taxon>
        <taxon>Bacillati</taxon>
        <taxon>Actinomycetota</taxon>
        <taxon>Actinomycetes</taxon>
        <taxon>Actinomycetales</taxon>
        <taxon>Actinomycetaceae</taxon>
        <taxon>Varibaculum</taxon>
    </lineage>
</organism>
<dbReference type="Gene3D" id="1.20.1050.10">
    <property type="match status" value="1"/>
</dbReference>
<dbReference type="CDD" id="cd00299">
    <property type="entry name" value="GST_C_family"/>
    <property type="match status" value="1"/>
</dbReference>
<evidence type="ECO:0000313" key="2">
    <source>
        <dbReference type="EMBL" id="MCG4616972.1"/>
    </source>
</evidence>
<evidence type="ECO:0000313" key="3">
    <source>
        <dbReference type="Proteomes" id="UP001200537"/>
    </source>
</evidence>
<comment type="caution">
    <text evidence="2">The sequence shown here is derived from an EMBL/GenBank/DDBJ whole genome shotgun (WGS) entry which is preliminary data.</text>
</comment>
<dbReference type="SUPFAM" id="SSF47616">
    <property type="entry name" value="GST C-terminal domain-like"/>
    <property type="match status" value="1"/>
</dbReference>
<dbReference type="SUPFAM" id="SSF52833">
    <property type="entry name" value="Thioredoxin-like"/>
    <property type="match status" value="1"/>
</dbReference>
<dbReference type="Gene3D" id="3.40.30.10">
    <property type="entry name" value="Glutaredoxin"/>
    <property type="match status" value="1"/>
</dbReference>
<accession>A0AAJ1EUF7</accession>
<dbReference type="RefSeq" id="WP_024058556.1">
    <property type="nucleotide sequence ID" value="NZ_JAHAIE010000002.1"/>
</dbReference>
<dbReference type="InterPro" id="IPR016639">
    <property type="entry name" value="GST_Omega/GSH"/>
</dbReference>
<dbReference type="GO" id="GO:0005737">
    <property type="term" value="C:cytoplasm"/>
    <property type="evidence" value="ECO:0007669"/>
    <property type="project" value="TreeGrafter"/>
</dbReference>
<dbReference type="Proteomes" id="UP001200537">
    <property type="component" value="Unassembled WGS sequence"/>
</dbReference>
<dbReference type="InterPro" id="IPR036282">
    <property type="entry name" value="Glutathione-S-Trfase_C_sf"/>
</dbReference>
<proteinExistence type="predicted"/>
<feature type="region of interest" description="Disordered" evidence="1">
    <location>
        <begin position="247"/>
        <end position="267"/>
    </location>
</feature>